<accession>A0A2Z6REQ5</accession>
<gene>
    <name evidence="1" type="ORF">RclHR1_04070018</name>
</gene>
<organism evidence="1 2">
    <name type="scientific">Rhizophagus clarus</name>
    <dbReference type="NCBI Taxonomy" id="94130"/>
    <lineage>
        <taxon>Eukaryota</taxon>
        <taxon>Fungi</taxon>
        <taxon>Fungi incertae sedis</taxon>
        <taxon>Mucoromycota</taxon>
        <taxon>Glomeromycotina</taxon>
        <taxon>Glomeromycetes</taxon>
        <taxon>Glomerales</taxon>
        <taxon>Glomeraceae</taxon>
        <taxon>Rhizophagus</taxon>
    </lineage>
</organism>
<comment type="caution">
    <text evidence="1">The sequence shown here is derived from an EMBL/GenBank/DDBJ whole genome shotgun (WGS) entry which is preliminary data.</text>
</comment>
<sequence length="133" mass="15402">MVRNFTLRRTTVQNSTSGRPLSLELHFKADHYKSGTQTIKSRIPLRGRLLSGTSFRGGLLSLKLHFEADQFNPELHFKVQNLEADWYFEDLEEVDQVISKVQNSNLKWTAIQKKRTAVWNSKQNEDGSYFVAD</sequence>
<evidence type="ECO:0000313" key="1">
    <source>
        <dbReference type="EMBL" id="GBC01116.1"/>
    </source>
</evidence>
<dbReference type="Proteomes" id="UP000247702">
    <property type="component" value="Unassembled WGS sequence"/>
</dbReference>
<protein>
    <submittedName>
        <fullName evidence="1">Uncharacterized protein</fullName>
    </submittedName>
</protein>
<keyword evidence="2" id="KW-1185">Reference proteome</keyword>
<reference evidence="1 2" key="1">
    <citation type="submission" date="2017-11" db="EMBL/GenBank/DDBJ databases">
        <title>The genome of Rhizophagus clarus HR1 reveals common genetic basis of auxotrophy among arbuscular mycorrhizal fungi.</title>
        <authorList>
            <person name="Kobayashi Y."/>
        </authorList>
    </citation>
    <scope>NUCLEOTIDE SEQUENCE [LARGE SCALE GENOMIC DNA]</scope>
    <source>
        <strain evidence="1 2">HR1</strain>
    </source>
</reference>
<name>A0A2Z6REQ5_9GLOM</name>
<proteinExistence type="predicted"/>
<evidence type="ECO:0000313" key="2">
    <source>
        <dbReference type="Proteomes" id="UP000247702"/>
    </source>
</evidence>
<dbReference type="AlphaFoldDB" id="A0A2Z6REQ5"/>
<dbReference type="EMBL" id="BEXD01003413">
    <property type="protein sequence ID" value="GBC01116.1"/>
    <property type="molecule type" value="Genomic_DNA"/>
</dbReference>